<evidence type="ECO:0000313" key="3">
    <source>
        <dbReference type="Proteomes" id="UP000712600"/>
    </source>
</evidence>
<name>A0A8S9SBX2_BRACR</name>
<dbReference type="Proteomes" id="UP000712600">
    <property type="component" value="Unassembled WGS sequence"/>
</dbReference>
<feature type="region of interest" description="Disordered" evidence="1">
    <location>
        <begin position="1"/>
        <end position="44"/>
    </location>
</feature>
<protein>
    <submittedName>
        <fullName evidence="2">Uncharacterized protein</fullName>
    </submittedName>
</protein>
<accession>A0A8S9SBX2</accession>
<dbReference type="EMBL" id="QGKX02000004">
    <property type="protein sequence ID" value="KAF3599046.1"/>
    <property type="molecule type" value="Genomic_DNA"/>
</dbReference>
<comment type="caution">
    <text evidence="2">The sequence shown here is derived from an EMBL/GenBank/DDBJ whole genome shotgun (WGS) entry which is preliminary data.</text>
</comment>
<proteinExistence type="predicted"/>
<sequence length="84" mass="9284">MVATLVLQRDENGDPHDPGGHLCNAEAQKIDGQGTRRKLRDKDPEEAKRLIENLMSSKSSKNLDMHRIKSAAMDSDTIVEAEIG</sequence>
<gene>
    <name evidence="2" type="ORF">F2Q69_00035351</name>
</gene>
<reference evidence="2" key="1">
    <citation type="submission" date="2019-12" db="EMBL/GenBank/DDBJ databases">
        <title>Genome sequencing and annotation of Brassica cretica.</title>
        <authorList>
            <person name="Studholme D.J."/>
            <person name="Sarris P."/>
        </authorList>
    </citation>
    <scope>NUCLEOTIDE SEQUENCE</scope>
    <source>
        <strain evidence="2">PFS-109/04</strain>
        <tissue evidence="2">Leaf</tissue>
    </source>
</reference>
<organism evidence="2 3">
    <name type="scientific">Brassica cretica</name>
    <name type="common">Mustard</name>
    <dbReference type="NCBI Taxonomy" id="69181"/>
    <lineage>
        <taxon>Eukaryota</taxon>
        <taxon>Viridiplantae</taxon>
        <taxon>Streptophyta</taxon>
        <taxon>Embryophyta</taxon>
        <taxon>Tracheophyta</taxon>
        <taxon>Spermatophyta</taxon>
        <taxon>Magnoliopsida</taxon>
        <taxon>eudicotyledons</taxon>
        <taxon>Gunneridae</taxon>
        <taxon>Pentapetalae</taxon>
        <taxon>rosids</taxon>
        <taxon>malvids</taxon>
        <taxon>Brassicales</taxon>
        <taxon>Brassicaceae</taxon>
        <taxon>Brassiceae</taxon>
        <taxon>Brassica</taxon>
    </lineage>
</organism>
<dbReference type="AlphaFoldDB" id="A0A8S9SBX2"/>
<feature type="compositionally biased region" description="Basic and acidic residues" evidence="1">
    <location>
        <begin position="8"/>
        <end position="19"/>
    </location>
</feature>
<evidence type="ECO:0000256" key="1">
    <source>
        <dbReference type="SAM" id="MobiDB-lite"/>
    </source>
</evidence>
<evidence type="ECO:0000313" key="2">
    <source>
        <dbReference type="EMBL" id="KAF3599046.1"/>
    </source>
</evidence>